<sequence length="362" mass="38719">MFMDETTLPDYARGAAILGAGGGGSTRVGLLAALQAVEEFGPVEVISVDDLPDDALVLPAAGLGSPDITLEKLGNPEQGVWMRTAMEKELGRPAHALMASEVGGSNALTPIVWAAHTGLPLLDADGMGRAFPEVQMVTMHLKGIPATPTALVDERGHQMIFRDMDARWLERSARAVAVAFGGFACTVDHPFTGAQARDCTIPGSVSRALHIGRVISETTHDRVATVMDRLGGHVLITGKISDVERRTVDGFVRGNVLIDGVGEDRGRLVRVEIQNENLAVLEDGRVLASVPDIMTMLDSQTSDVIFTEELRYGQRVTLVALPSPDVWRTDAGLELVGPRAFGYDFDYTPVEELLAQREGGSA</sequence>
<dbReference type="InterPro" id="IPR010318">
    <property type="entry name" value="S-Me-THD_N"/>
</dbReference>
<evidence type="ECO:0000313" key="3">
    <source>
        <dbReference type="EMBL" id="SJZ63504.1"/>
    </source>
</evidence>
<organism evidence="3 4">
    <name type="scientific">Marinactinospora thermotolerans DSM 45154</name>
    <dbReference type="NCBI Taxonomy" id="1122192"/>
    <lineage>
        <taxon>Bacteria</taxon>
        <taxon>Bacillati</taxon>
        <taxon>Actinomycetota</taxon>
        <taxon>Actinomycetes</taxon>
        <taxon>Streptosporangiales</taxon>
        <taxon>Nocardiopsidaceae</taxon>
        <taxon>Marinactinospora</taxon>
    </lineage>
</organism>
<accession>A0A1T4M9V8</accession>
<reference evidence="3 4" key="1">
    <citation type="submission" date="2017-02" db="EMBL/GenBank/DDBJ databases">
        <authorList>
            <person name="Peterson S.W."/>
        </authorList>
    </citation>
    <scope>NUCLEOTIDE SEQUENCE [LARGE SCALE GENOMIC DNA]</scope>
    <source>
        <strain evidence="3 4">DSM 45154</strain>
    </source>
</reference>
<evidence type="ECO:0000313" key="4">
    <source>
        <dbReference type="Proteomes" id="UP000190637"/>
    </source>
</evidence>
<dbReference type="Gene3D" id="3.40.1610.10">
    <property type="entry name" value="CV3147-like domain"/>
    <property type="match status" value="1"/>
</dbReference>
<dbReference type="InterPro" id="IPR048350">
    <property type="entry name" value="S-Me-THD-like_C"/>
</dbReference>
<evidence type="ECO:0008006" key="5">
    <source>
        <dbReference type="Google" id="ProtNLM"/>
    </source>
</evidence>
<dbReference type="EMBL" id="FUWS01000002">
    <property type="protein sequence ID" value="SJZ63504.1"/>
    <property type="molecule type" value="Genomic_DNA"/>
</dbReference>
<dbReference type="Proteomes" id="UP000190637">
    <property type="component" value="Unassembled WGS sequence"/>
</dbReference>
<evidence type="ECO:0000259" key="1">
    <source>
        <dbReference type="Pfam" id="PF06032"/>
    </source>
</evidence>
<evidence type="ECO:0000259" key="2">
    <source>
        <dbReference type="Pfam" id="PF20906"/>
    </source>
</evidence>
<dbReference type="Gene3D" id="2.40.390.10">
    <property type="entry name" value="CV3147-like"/>
    <property type="match status" value="1"/>
</dbReference>
<gene>
    <name evidence="3" type="ORF">SAMN02745673_01004</name>
</gene>
<protein>
    <recommendedName>
        <fullName evidence="5">DUF917 domain-containing protein</fullName>
    </recommendedName>
</protein>
<dbReference type="InterPro" id="IPR024071">
    <property type="entry name" value="S-Me-THD_C_sf"/>
</dbReference>
<feature type="domain" description="S-Me-THD N-terminal" evidence="1">
    <location>
        <begin position="8"/>
        <end position="162"/>
    </location>
</feature>
<feature type="domain" description="S-Me-THD-like C-terminal" evidence="2">
    <location>
        <begin position="166"/>
        <end position="350"/>
    </location>
</feature>
<dbReference type="Pfam" id="PF20906">
    <property type="entry name" value="S-Me-THD_C"/>
    <property type="match status" value="1"/>
</dbReference>
<proteinExistence type="predicted"/>
<dbReference type="InterPro" id="IPR027479">
    <property type="entry name" value="S-Me-THD_N_sf"/>
</dbReference>
<name>A0A1T4M9V8_9ACTN</name>
<dbReference type="STRING" id="1122192.SAMN02745673_01004"/>
<dbReference type="SUPFAM" id="SSF160991">
    <property type="entry name" value="CV3147-like"/>
    <property type="match status" value="1"/>
</dbReference>
<dbReference type="AlphaFoldDB" id="A0A1T4M9V8"/>
<dbReference type="Pfam" id="PF06032">
    <property type="entry name" value="S-Me-THD_N"/>
    <property type="match status" value="1"/>
</dbReference>
<keyword evidence="4" id="KW-1185">Reference proteome</keyword>